<dbReference type="HAMAP" id="MF_01420">
    <property type="entry name" value="HTH_type_WhiA"/>
    <property type="match status" value="1"/>
</dbReference>
<evidence type="ECO:0000256" key="2">
    <source>
        <dbReference type="ARBA" id="ARBA00023125"/>
    </source>
</evidence>
<dbReference type="InterPro" id="IPR004042">
    <property type="entry name" value="Intein_endonuc_central"/>
</dbReference>
<dbReference type="InterPro" id="IPR023054">
    <property type="entry name" value="Sporulation_regulator_WhiA_C"/>
</dbReference>
<name>A7HM71_FERNB</name>
<comment type="similarity">
    <text evidence="4">Belongs to the WhiA family.</text>
</comment>
<dbReference type="GO" id="GO:0004519">
    <property type="term" value="F:endonuclease activity"/>
    <property type="evidence" value="ECO:0007669"/>
    <property type="project" value="InterPro"/>
</dbReference>
<keyword evidence="1 4" id="KW-0132">Cell division</keyword>
<dbReference type="Proteomes" id="UP000002415">
    <property type="component" value="Chromosome"/>
</dbReference>
<dbReference type="EMBL" id="CP000771">
    <property type="protein sequence ID" value="ABS61004.1"/>
    <property type="molecule type" value="Genomic_DNA"/>
</dbReference>
<dbReference type="PANTHER" id="PTHR37307">
    <property type="entry name" value="CELL DIVISION PROTEIN WHIA-RELATED"/>
    <property type="match status" value="1"/>
</dbReference>
<dbReference type="InterPro" id="IPR003802">
    <property type="entry name" value="Sporulation_regulator_WhiA"/>
</dbReference>
<dbReference type="InterPro" id="IPR018478">
    <property type="entry name" value="Sporu_reg_WhiA_N_dom"/>
</dbReference>
<gene>
    <name evidence="4" type="primary">whiA</name>
    <name evidence="6" type="ordered locus">Fnod_1157</name>
</gene>
<accession>A7HM71</accession>
<dbReference type="HOGENOM" id="CLU_053282_0_1_0"/>
<dbReference type="NCBIfam" id="TIGR00647">
    <property type="entry name" value="DNA_bind_WhiA"/>
    <property type="match status" value="1"/>
</dbReference>
<evidence type="ECO:0000313" key="7">
    <source>
        <dbReference type="Proteomes" id="UP000002415"/>
    </source>
</evidence>
<dbReference type="GO" id="GO:0003677">
    <property type="term" value="F:DNA binding"/>
    <property type="evidence" value="ECO:0007669"/>
    <property type="project" value="UniProtKB-UniRule"/>
</dbReference>
<proteinExistence type="inferred from homology"/>
<evidence type="ECO:0000259" key="5">
    <source>
        <dbReference type="PROSITE" id="PS50819"/>
    </source>
</evidence>
<organism evidence="6 7">
    <name type="scientific">Fervidobacterium nodosum (strain ATCC 35602 / DSM 5306 / Rt17-B1)</name>
    <dbReference type="NCBI Taxonomy" id="381764"/>
    <lineage>
        <taxon>Bacteria</taxon>
        <taxon>Thermotogati</taxon>
        <taxon>Thermotogota</taxon>
        <taxon>Thermotogae</taxon>
        <taxon>Thermotogales</taxon>
        <taxon>Fervidobacteriaceae</taxon>
        <taxon>Fervidobacterium</taxon>
    </lineage>
</organism>
<dbReference type="RefSeq" id="WP_011994317.1">
    <property type="nucleotide sequence ID" value="NC_009718.1"/>
</dbReference>
<dbReference type="InterPro" id="IPR027434">
    <property type="entry name" value="Homing_endonucl"/>
</dbReference>
<dbReference type="GO" id="GO:0051301">
    <property type="term" value="P:cell division"/>
    <property type="evidence" value="ECO:0007669"/>
    <property type="project" value="UniProtKB-UniRule"/>
</dbReference>
<dbReference type="PROSITE" id="PS50819">
    <property type="entry name" value="INTEIN_ENDONUCLEASE"/>
    <property type="match status" value="1"/>
</dbReference>
<evidence type="ECO:0000313" key="6">
    <source>
        <dbReference type="EMBL" id="ABS61004.1"/>
    </source>
</evidence>
<dbReference type="Gene3D" id="3.10.28.10">
    <property type="entry name" value="Homing endonucleases"/>
    <property type="match status" value="1"/>
</dbReference>
<dbReference type="Pfam" id="PF02650">
    <property type="entry name" value="HTH_WhiA"/>
    <property type="match status" value="1"/>
</dbReference>
<protein>
    <recommendedName>
        <fullName evidence="4">Probable cell division protein WhiA</fullName>
    </recommendedName>
</protein>
<evidence type="ECO:0000256" key="3">
    <source>
        <dbReference type="ARBA" id="ARBA00023306"/>
    </source>
</evidence>
<keyword evidence="3 4" id="KW-0131">Cell cycle</keyword>
<evidence type="ECO:0000256" key="4">
    <source>
        <dbReference type="HAMAP-Rule" id="MF_01420"/>
    </source>
</evidence>
<dbReference type="InterPro" id="IPR039518">
    <property type="entry name" value="WhiA_LAGLIDADG_dom"/>
</dbReference>
<dbReference type="OrthoDB" id="401278at2"/>
<dbReference type="GO" id="GO:0043937">
    <property type="term" value="P:regulation of sporulation"/>
    <property type="evidence" value="ECO:0007669"/>
    <property type="project" value="InterPro"/>
</dbReference>
<dbReference type="Pfam" id="PF14527">
    <property type="entry name" value="LAGLIDADG_WhiA"/>
    <property type="match status" value="1"/>
</dbReference>
<reference evidence="6 7" key="2">
    <citation type="journal article" date="2009" name="Proc. Natl. Acad. Sci. U.S.A.">
        <title>On the chimeric nature, thermophilic origin, and phylogenetic placement of the Thermotogales.</title>
        <authorList>
            <person name="Zhaxybayeva O."/>
            <person name="Swithers K.S."/>
            <person name="Lapierre P."/>
            <person name="Fournier G.P."/>
            <person name="Bickhart D.M."/>
            <person name="DeBoy R.T."/>
            <person name="Nelson K.E."/>
            <person name="Nesbo C.L."/>
            <person name="Doolittle W.F."/>
            <person name="Gogarten J.P."/>
            <person name="Noll K.M."/>
        </authorList>
    </citation>
    <scope>NUCLEOTIDE SEQUENCE [LARGE SCALE GENOMIC DNA]</scope>
    <source>
        <strain evidence="7">ATCC 35602 / DSM 5306 / Rt17-B1</strain>
    </source>
</reference>
<evidence type="ECO:0000256" key="1">
    <source>
        <dbReference type="ARBA" id="ARBA00022618"/>
    </source>
</evidence>
<dbReference type="SUPFAM" id="SSF55608">
    <property type="entry name" value="Homing endonucleases"/>
    <property type="match status" value="1"/>
</dbReference>
<keyword evidence="2 4" id="KW-0238">DNA-binding</keyword>
<dbReference type="Pfam" id="PF10298">
    <property type="entry name" value="WhiA_N"/>
    <property type="match status" value="1"/>
</dbReference>
<reference evidence="6 7" key="1">
    <citation type="submission" date="2007-07" db="EMBL/GenBank/DDBJ databases">
        <title>Complete sequence of Fervidobacterium nodosum Rt17-B1.</title>
        <authorList>
            <consortium name="US DOE Joint Genome Institute"/>
            <person name="Copeland A."/>
            <person name="Lucas S."/>
            <person name="Lapidus A."/>
            <person name="Barry K."/>
            <person name="Glavina del Rio T."/>
            <person name="Dalin E."/>
            <person name="Tice H."/>
            <person name="Pitluck S."/>
            <person name="Saunders E."/>
            <person name="Brettin T."/>
            <person name="Bruce D."/>
            <person name="Detter J.C."/>
            <person name="Han C."/>
            <person name="Schmutz J."/>
            <person name="Larimer F."/>
            <person name="Land M."/>
            <person name="Hauser L."/>
            <person name="Kyrpides N."/>
            <person name="Mikhailova N."/>
            <person name="Nelson K."/>
            <person name="Gogarten J.P."/>
            <person name="Noll K."/>
            <person name="Richardson P."/>
        </authorList>
    </citation>
    <scope>NUCLEOTIDE SEQUENCE [LARGE SCALE GENOMIC DNA]</scope>
    <source>
        <strain evidence="7">ATCC 35602 / DSM 5306 / Rt17-B1</strain>
    </source>
</reference>
<dbReference type="STRING" id="381764.Fnod_1157"/>
<dbReference type="KEGG" id="fno:Fnod_1157"/>
<comment type="function">
    <text evidence="4">Involved in cell division and chromosome segregation.</text>
</comment>
<keyword evidence="7" id="KW-1185">Reference proteome</keyword>
<sequence>MRYSFSEEVKGELCQIEMFDSKEAQTELIGYLKGKGIIVKSSTDVYIQLEVGFIPAARRIMNLMHYLGVDKKRLTLLKNKLQKKRVQIFIPVSILDKLGISILKLPGIIEKDIGYFGAFLRGLFVSSGSVTDPSKHYHLEFVSYNESLLRYVDELLDEMLGVSGKISKMNYNYRYYIKRGRDIQEILELMGAIRGAAHFEKILTSREIKSDINRSLNFITANAKRTGESNAKQIETINFIKDTIGLDAIPPDLRRLAKLRLENEDLSLTEIGELFDPPLTKSMVYNRIKKIFEIAENIRNDGKMNNNE</sequence>
<dbReference type="AlphaFoldDB" id="A7HM71"/>
<dbReference type="eggNOG" id="COG1481">
    <property type="taxonomic scope" value="Bacteria"/>
</dbReference>
<feature type="domain" description="DOD-type homing endonuclease" evidence="5">
    <location>
        <begin position="28"/>
        <end position="156"/>
    </location>
</feature>
<dbReference type="PANTHER" id="PTHR37307:SF1">
    <property type="entry name" value="CELL DIVISION PROTEIN WHIA-RELATED"/>
    <property type="match status" value="1"/>
</dbReference>